<evidence type="ECO:0000313" key="2">
    <source>
        <dbReference type="EMBL" id="HJF80647.1"/>
    </source>
</evidence>
<dbReference type="Proteomes" id="UP000722357">
    <property type="component" value="Unassembled WGS sequence"/>
</dbReference>
<dbReference type="GO" id="GO:0008081">
    <property type="term" value="F:phosphoric diester hydrolase activity"/>
    <property type="evidence" value="ECO:0007669"/>
    <property type="project" value="InterPro"/>
</dbReference>
<organism evidence="2 3">
    <name type="scientific">Phocaeicola plebeius</name>
    <dbReference type="NCBI Taxonomy" id="310297"/>
    <lineage>
        <taxon>Bacteria</taxon>
        <taxon>Pseudomonadati</taxon>
        <taxon>Bacteroidota</taxon>
        <taxon>Bacteroidia</taxon>
        <taxon>Bacteroidales</taxon>
        <taxon>Bacteroidaceae</taxon>
        <taxon>Phocaeicola</taxon>
    </lineage>
</organism>
<protein>
    <submittedName>
        <fullName evidence="2">Uncharacterized protein</fullName>
    </submittedName>
</protein>
<reference evidence="2" key="1">
    <citation type="journal article" date="2021" name="PeerJ">
        <title>Extensive microbial diversity within the chicken gut microbiome revealed by metagenomics and culture.</title>
        <authorList>
            <person name="Gilroy R."/>
            <person name="Ravi A."/>
            <person name="Getino M."/>
            <person name="Pursley I."/>
            <person name="Horton D.L."/>
            <person name="Alikhan N.F."/>
            <person name="Baker D."/>
            <person name="Gharbi K."/>
            <person name="Hall N."/>
            <person name="Watson M."/>
            <person name="Adriaenssens E.M."/>
            <person name="Foster-Nyarko E."/>
            <person name="Jarju S."/>
            <person name="Secka A."/>
            <person name="Antonio M."/>
            <person name="Oren A."/>
            <person name="Chaudhuri R.R."/>
            <person name="La Ragione R."/>
            <person name="Hildebrand F."/>
            <person name="Pallen M.J."/>
        </authorList>
    </citation>
    <scope>NUCLEOTIDE SEQUENCE</scope>
    <source>
        <strain evidence="2">9794</strain>
    </source>
</reference>
<accession>A0A921L517</accession>
<evidence type="ECO:0000313" key="3">
    <source>
        <dbReference type="Proteomes" id="UP000722357"/>
    </source>
</evidence>
<dbReference type="SUPFAM" id="SSF51695">
    <property type="entry name" value="PLC-like phosphodiesterases"/>
    <property type="match status" value="1"/>
</dbReference>
<feature type="compositionally biased region" description="Low complexity" evidence="1">
    <location>
        <begin position="816"/>
        <end position="828"/>
    </location>
</feature>
<gene>
    <name evidence="2" type="ORF">K8V40_03200</name>
</gene>
<dbReference type="PROSITE" id="PS50007">
    <property type="entry name" value="PIPLC_X_DOMAIN"/>
    <property type="match status" value="1"/>
</dbReference>
<reference evidence="2" key="2">
    <citation type="submission" date="2021-09" db="EMBL/GenBank/DDBJ databases">
        <authorList>
            <person name="Gilroy R."/>
        </authorList>
    </citation>
    <scope>NUCLEOTIDE SEQUENCE</scope>
    <source>
        <strain evidence="2">9794</strain>
    </source>
</reference>
<dbReference type="InterPro" id="IPR017946">
    <property type="entry name" value="PLC-like_Pdiesterase_TIM-brl"/>
</dbReference>
<dbReference type="EMBL" id="DYWE01000034">
    <property type="protein sequence ID" value="HJF80647.1"/>
    <property type="molecule type" value="Genomic_DNA"/>
</dbReference>
<comment type="caution">
    <text evidence="2">The sequence shown here is derived from an EMBL/GenBank/DDBJ whole genome shotgun (WGS) entry which is preliminary data.</text>
</comment>
<feature type="region of interest" description="Disordered" evidence="1">
    <location>
        <begin position="816"/>
        <end position="835"/>
    </location>
</feature>
<evidence type="ECO:0000256" key="1">
    <source>
        <dbReference type="SAM" id="MobiDB-lite"/>
    </source>
</evidence>
<dbReference type="PROSITE" id="PS51257">
    <property type="entry name" value="PROKAR_LIPOPROTEIN"/>
    <property type="match status" value="1"/>
</dbReference>
<dbReference type="Gene3D" id="3.20.20.190">
    <property type="entry name" value="Phosphatidylinositol (PI) phosphodiesterase"/>
    <property type="match status" value="1"/>
</dbReference>
<dbReference type="GO" id="GO:0006629">
    <property type="term" value="P:lipid metabolic process"/>
    <property type="evidence" value="ECO:0007669"/>
    <property type="project" value="InterPro"/>
</dbReference>
<sequence>MKYLKYITNGALFALLLAGCSDDLDNKPVVLPVSGDEIEFGAASGGFTDVNPESRTIYDVPAGSTFDNYQLLNIKWQYGIDQVRVYCPEGADGFRTADYTVEATDASSGTSTGFLVKNGETGVRWGETNKTHNFYAFYSLDRMDEGLQSGTKVTATIPTGQEGGQLLSYNNDGTESSDGTGPFKIITPDMSFCLMAGEGTWTPGSDKNVALTFTPIATVLDVLVNGPSSEQAGGIDAMKIVSVSVRSKTGKNIVGTFSYDLATKEYDFSATDGSQTATSIATVQTLDPTTKNPVEIKTGEQLNVKFFLLPREVPNGDLVVSVFTEGGVVYNKTVSRTDGGTDDILSAGLITRIKTPELGGQEANNWMSQIPDNVLFSQLSLPGTKNSFAYNVDKSFNPNSGISRFYQALPPLGINATAENSTQFDEGVRVFDVQLNLTRDSRTATPVVYAGGANVVPQITLEDVLTTLNGKIHPKSKPVTECAVVFLNFVNGKSVGGTDDVFTWLSAVMNALDSWNQSNYDILTTFNANTTMLDMRGKIAVIFNLENSDNLPSGSAPVNYITGLSTSVQNTSIVDATFSSGAGVRIQNLHQCNNPNFESTEAGDFGYREGGIGLVPYFITKANYDDPSVSCNLIETKYTLMKQINSEIASSAGKLYINDLSGFCVTANEESTGYETFEYKEWSSILGAYDWRPLVYPYWYEGHYYDYQKVRALPTNEYSGAQDGDRYLKSYDASTSYSDLGNGGNTCLFAQIFNAKAVDEYSSLVGSLRQPLGIVLMNFAGVGSVTTNSGNYSVQGIRLPGLIMMNNFMFPLKTGTTTTRSSSDTSYSKEGNVWD</sequence>
<name>A0A921L517_9BACT</name>
<proteinExistence type="predicted"/>
<dbReference type="AlphaFoldDB" id="A0A921L517"/>